<gene>
    <name evidence="1" type="ORF">PCOR1329_LOCUS11911</name>
</gene>
<protein>
    <recommendedName>
        <fullName evidence="3">DNA-directed DNA polymerase</fullName>
    </recommendedName>
</protein>
<evidence type="ECO:0000313" key="2">
    <source>
        <dbReference type="Proteomes" id="UP001189429"/>
    </source>
</evidence>
<comment type="caution">
    <text evidence="1">The sequence shown here is derived from an EMBL/GenBank/DDBJ whole genome shotgun (WGS) entry which is preliminary data.</text>
</comment>
<reference evidence="1" key="1">
    <citation type="submission" date="2023-10" db="EMBL/GenBank/DDBJ databases">
        <authorList>
            <person name="Chen Y."/>
            <person name="Shah S."/>
            <person name="Dougan E. K."/>
            <person name="Thang M."/>
            <person name="Chan C."/>
        </authorList>
    </citation>
    <scope>NUCLEOTIDE SEQUENCE [LARGE SCALE GENOMIC DNA]</scope>
</reference>
<accession>A0ABN9QKK1</accession>
<dbReference type="Proteomes" id="UP001189429">
    <property type="component" value="Unassembled WGS sequence"/>
</dbReference>
<evidence type="ECO:0008006" key="3">
    <source>
        <dbReference type="Google" id="ProtNLM"/>
    </source>
</evidence>
<dbReference type="EMBL" id="CAUYUJ010003448">
    <property type="protein sequence ID" value="CAK0805401.1"/>
    <property type="molecule type" value="Genomic_DNA"/>
</dbReference>
<proteinExistence type="predicted"/>
<organism evidence="1 2">
    <name type="scientific">Prorocentrum cordatum</name>
    <dbReference type="NCBI Taxonomy" id="2364126"/>
    <lineage>
        <taxon>Eukaryota</taxon>
        <taxon>Sar</taxon>
        <taxon>Alveolata</taxon>
        <taxon>Dinophyceae</taxon>
        <taxon>Prorocentrales</taxon>
        <taxon>Prorocentraceae</taxon>
        <taxon>Prorocentrum</taxon>
    </lineage>
</organism>
<evidence type="ECO:0000313" key="1">
    <source>
        <dbReference type="EMBL" id="CAK0805401.1"/>
    </source>
</evidence>
<keyword evidence="2" id="KW-1185">Reference proteome</keyword>
<name>A0ABN9QKK1_9DINO</name>
<sequence>MLADLAKCYEKVAHQRMWWLAAWWNGPLHVVALDMESFAFGKVTRIGEACPAAVCAAKGVNGKCSFLQTSSPSAALVNPVDMRGVPLSTSDRWLGIDCGPQAAATNASAPVRRGRFALPRRGGLW</sequence>